<feature type="compositionally biased region" description="Acidic residues" evidence="1">
    <location>
        <begin position="19"/>
        <end position="29"/>
    </location>
</feature>
<accession>A0A0V1KIT8</accession>
<evidence type="ECO:0000313" key="3">
    <source>
        <dbReference type="Proteomes" id="UP000054721"/>
    </source>
</evidence>
<dbReference type="EMBL" id="JYDW01001256">
    <property type="protein sequence ID" value="KRZ47160.1"/>
    <property type="molecule type" value="Genomic_DNA"/>
</dbReference>
<organism evidence="2 3">
    <name type="scientific">Trichinella nativa</name>
    <dbReference type="NCBI Taxonomy" id="6335"/>
    <lineage>
        <taxon>Eukaryota</taxon>
        <taxon>Metazoa</taxon>
        <taxon>Ecdysozoa</taxon>
        <taxon>Nematoda</taxon>
        <taxon>Enoplea</taxon>
        <taxon>Dorylaimia</taxon>
        <taxon>Trichinellida</taxon>
        <taxon>Trichinellidae</taxon>
        <taxon>Trichinella</taxon>
    </lineage>
</organism>
<comment type="caution">
    <text evidence="2">The sequence shown here is derived from an EMBL/GenBank/DDBJ whole genome shotgun (WGS) entry which is preliminary data.</text>
</comment>
<feature type="compositionally biased region" description="Basic residues" evidence="1">
    <location>
        <begin position="1"/>
        <end position="10"/>
    </location>
</feature>
<reference evidence="2 3" key="1">
    <citation type="submission" date="2015-05" db="EMBL/GenBank/DDBJ databases">
        <title>Evolution of Trichinella species and genotypes.</title>
        <authorList>
            <person name="Korhonen P.K."/>
            <person name="Edoardo P."/>
            <person name="Giuseppe L.R."/>
            <person name="Gasser R.B."/>
        </authorList>
    </citation>
    <scope>NUCLEOTIDE SEQUENCE [LARGE SCALE GENOMIC DNA]</scope>
    <source>
        <strain evidence="2">ISS10</strain>
    </source>
</reference>
<dbReference type="Proteomes" id="UP000054721">
    <property type="component" value="Unassembled WGS sequence"/>
</dbReference>
<sequence>MNKRRRKRKGVCQERGEEVDMTTGLEDEQVNLYEPVESLPS</sequence>
<keyword evidence="3" id="KW-1185">Reference proteome</keyword>
<name>A0A0V1KIT8_9BILA</name>
<evidence type="ECO:0000313" key="2">
    <source>
        <dbReference type="EMBL" id="KRZ47160.1"/>
    </source>
</evidence>
<dbReference type="AlphaFoldDB" id="A0A0V1KIT8"/>
<protein>
    <submittedName>
        <fullName evidence="2">Uncharacterized protein</fullName>
    </submittedName>
</protein>
<feature type="region of interest" description="Disordered" evidence="1">
    <location>
        <begin position="1"/>
        <end position="41"/>
    </location>
</feature>
<gene>
    <name evidence="2" type="ORF">T02_922</name>
</gene>
<evidence type="ECO:0000256" key="1">
    <source>
        <dbReference type="SAM" id="MobiDB-lite"/>
    </source>
</evidence>
<proteinExistence type="predicted"/>